<keyword evidence="4" id="KW-1185">Reference proteome</keyword>
<proteinExistence type="predicted"/>
<dbReference type="EMBL" id="BNJF01000004">
    <property type="protein sequence ID" value="GHO48842.1"/>
    <property type="molecule type" value="Genomic_DNA"/>
</dbReference>
<evidence type="ECO:0000313" key="3">
    <source>
        <dbReference type="EMBL" id="GHO48842.1"/>
    </source>
</evidence>
<accession>A0A8J3I2G1</accession>
<name>A0A8J3I2G1_9CHLR</name>
<comment type="caution">
    <text evidence="3">The sequence shown here is derived from an EMBL/GenBank/DDBJ whole genome shotgun (WGS) entry which is preliminary data.</text>
</comment>
<dbReference type="Proteomes" id="UP000612362">
    <property type="component" value="Unassembled WGS sequence"/>
</dbReference>
<evidence type="ECO:0000256" key="1">
    <source>
        <dbReference type="SAM" id="MobiDB-lite"/>
    </source>
</evidence>
<dbReference type="RefSeq" id="WP_220198004.1">
    <property type="nucleotide sequence ID" value="NZ_BNJF01000004.1"/>
</dbReference>
<keyword evidence="2" id="KW-1133">Transmembrane helix</keyword>
<feature type="transmembrane region" description="Helical" evidence="2">
    <location>
        <begin position="253"/>
        <end position="270"/>
    </location>
</feature>
<keyword evidence="2" id="KW-0472">Membrane</keyword>
<feature type="region of interest" description="Disordered" evidence="1">
    <location>
        <begin position="1"/>
        <end position="29"/>
    </location>
</feature>
<feature type="compositionally biased region" description="Polar residues" evidence="1">
    <location>
        <begin position="11"/>
        <end position="28"/>
    </location>
</feature>
<evidence type="ECO:0000313" key="4">
    <source>
        <dbReference type="Proteomes" id="UP000612362"/>
    </source>
</evidence>
<sequence length="341" mass="37451">MSVPSYKEFLRQQSSDEAYPPQGTSQFKTPLKAQFGTLREQSQRFPIQGSTPSQGTSQFKAPLKMQSGTLREQSQPYAAFGASPFDSASRYHVTNPSQPLVQQPETGSEQRGYYPPFEMPLSNAALLDSIPTMPLPRVQALSATDARNTYSAGDPLTHTRSVSTIHPHRISTDPYIDIPVPYSALEAPRPFSQLLRASNPSWQSALPRTEPVVGLASRRTTKAYVMMKVILMGGAGLFVGGIASFWLLRSPTYLVVTWAILIIVFSNLVSRELRSYYRLKATTQGMGGGQASPLSPAHEVDTGRHPVLKDISDTTGYLKALSLVSKPGYPAQNVPEKEYRV</sequence>
<organism evidence="3 4">
    <name type="scientific">Ktedonospora formicarum</name>
    <dbReference type="NCBI Taxonomy" id="2778364"/>
    <lineage>
        <taxon>Bacteria</taxon>
        <taxon>Bacillati</taxon>
        <taxon>Chloroflexota</taxon>
        <taxon>Ktedonobacteria</taxon>
        <taxon>Ktedonobacterales</taxon>
        <taxon>Ktedonobacteraceae</taxon>
        <taxon>Ktedonospora</taxon>
    </lineage>
</organism>
<dbReference type="AlphaFoldDB" id="A0A8J3I2G1"/>
<feature type="transmembrane region" description="Helical" evidence="2">
    <location>
        <begin position="225"/>
        <end position="247"/>
    </location>
</feature>
<gene>
    <name evidence="3" type="ORF">KSX_70050</name>
</gene>
<reference evidence="3" key="1">
    <citation type="submission" date="2020-10" db="EMBL/GenBank/DDBJ databases">
        <title>Taxonomic study of unclassified bacteria belonging to the class Ktedonobacteria.</title>
        <authorList>
            <person name="Yabe S."/>
            <person name="Wang C.M."/>
            <person name="Zheng Y."/>
            <person name="Sakai Y."/>
            <person name="Cavaletti L."/>
            <person name="Monciardini P."/>
            <person name="Donadio S."/>
        </authorList>
    </citation>
    <scope>NUCLEOTIDE SEQUENCE</scope>
    <source>
        <strain evidence="3">SOSP1-1</strain>
    </source>
</reference>
<evidence type="ECO:0000256" key="2">
    <source>
        <dbReference type="SAM" id="Phobius"/>
    </source>
</evidence>
<keyword evidence="2" id="KW-0812">Transmembrane</keyword>
<protein>
    <submittedName>
        <fullName evidence="3">Uncharacterized protein</fullName>
    </submittedName>
</protein>